<dbReference type="Proteomes" id="UP000479710">
    <property type="component" value="Unassembled WGS sequence"/>
</dbReference>
<proteinExistence type="predicted"/>
<dbReference type="EMBL" id="SPHZ02000002">
    <property type="protein sequence ID" value="KAF0930937.1"/>
    <property type="molecule type" value="Genomic_DNA"/>
</dbReference>
<comment type="caution">
    <text evidence="2">The sequence shown here is derived from an EMBL/GenBank/DDBJ whole genome shotgun (WGS) entry which is preliminary data.</text>
</comment>
<name>A0A6G1BZQ4_9ORYZ</name>
<accession>A0A6G1BZQ4</accession>
<evidence type="ECO:0000313" key="4">
    <source>
        <dbReference type="Proteomes" id="UP000479710"/>
    </source>
</evidence>
<dbReference type="AlphaFoldDB" id="A0A6G1BZQ4"/>
<protein>
    <submittedName>
        <fullName evidence="2">Uncharacterized protein</fullName>
    </submittedName>
</protein>
<organism evidence="2 4">
    <name type="scientific">Oryza meyeriana var. granulata</name>
    <dbReference type="NCBI Taxonomy" id="110450"/>
    <lineage>
        <taxon>Eukaryota</taxon>
        <taxon>Viridiplantae</taxon>
        <taxon>Streptophyta</taxon>
        <taxon>Embryophyta</taxon>
        <taxon>Tracheophyta</taxon>
        <taxon>Spermatophyta</taxon>
        <taxon>Magnoliopsida</taxon>
        <taxon>Liliopsida</taxon>
        <taxon>Poales</taxon>
        <taxon>Poaceae</taxon>
        <taxon>BOP clade</taxon>
        <taxon>Oryzoideae</taxon>
        <taxon>Oryzeae</taxon>
        <taxon>Oryzinae</taxon>
        <taxon>Oryza</taxon>
        <taxon>Oryza meyeriana</taxon>
    </lineage>
</organism>
<dbReference type="EMBL" id="SPHZ02000011">
    <property type="protein sequence ID" value="KAF0893187.1"/>
    <property type="molecule type" value="Genomic_DNA"/>
</dbReference>
<reference evidence="2 4" key="1">
    <citation type="submission" date="2019-11" db="EMBL/GenBank/DDBJ databases">
        <title>Whole genome sequence of Oryza granulata.</title>
        <authorList>
            <person name="Li W."/>
        </authorList>
    </citation>
    <scope>NUCLEOTIDE SEQUENCE [LARGE SCALE GENOMIC DNA]</scope>
    <source>
        <strain evidence="4">cv. Menghai</strain>
        <tissue evidence="2">Leaf</tissue>
    </source>
</reference>
<sequence length="72" mass="8325">MSCCRRCRTSHRGRCRCPWDSDTLSRGSTTNRNSSRTTQVRRPYDPSIMYASNSGSENDMGVKYRFALDHMN</sequence>
<evidence type="ECO:0000313" key="3">
    <source>
        <dbReference type="EMBL" id="KAF0930937.1"/>
    </source>
</evidence>
<feature type="compositionally biased region" description="Low complexity" evidence="1">
    <location>
        <begin position="24"/>
        <end position="41"/>
    </location>
</feature>
<gene>
    <name evidence="2" type="ORF">E2562_023209</name>
    <name evidence="3" type="ORF">E2562_038014</name>
</gene>
<evidence type="ECO:0000256" key="1">
    <source>
        <dbReference type="SAM" id="MobiDB-lite"/>
    </source>
</evidence>
<evidence type="ECO:0000313" key="2">
    <source>
        <dbReference type="EMBL" id="KAF0893187.1"/>
    </source>
</evidence>
<keyword evidence="4" id="KW-1185">Reference proteome</keyword>
<feature type="region of interest" description="Disordered" evidence="1">
    <location>
        <begin position="20"/>
        <end position="53"/>
    </location>
</feature>